<organism evidence="2 3">
    <name type="scientific">Populus alba x Populus x berolinensis</name>
    <dbReference type="NCBI Taxonomy" id="444605"/>
    <lineage>
        <taxon>Eukaryota</taxon>
        <taxon>Viridiplantae</taxon>
        <taxon>Streptophyta</taxon>
        <taxon>Embryophyta</taxon>
        <taxon>Tracheophyta</taxon>
        <taxon>Spermatophyta</taxon>
        <taxon>Magnoliopsida</taxon>
        <taxon>eudicotyledons</taxon>
        <taxon>Gunneridae</taxon>
        <taxon>Pentapetalae</taxon>
        <taxon>rosids</taxon>
        <taxon>fabids</taxon>
        <taxon>Malpighiales</taxon>
        <taxon>Salicaceae</taxon>
        <taxon>Saliceae</taxon>
        <taxon>Populus</taxon>
    </lineage>
</organism>
<keyword evidence="3" id="KW-1185">Reference proteome</keyword>
<dbReference type="EMBL" id="JAQIZT010000001">
    <property type="protein sequence ID" value="KAJ7010905.1"/>
    <property type="molecule type" value="Genomic_DNA"/>
</dbReference>
<dbReference type="GO" id="GO:0032934">
    <property type="term" value="F:sterol binding"/>
    <property type="evidence" value="ECO:0007669"/>
    <property type="project" value="TreeGrafter"/>
</dbReference>
<evidence type="ECO:0000313" key="3">
    <source>
        <dbReference type="Proteomes" id="UP001164929"/>
    </source>
</evidence>
<sequence>MWAEGISHEFVSLFYFNEPIFLSSEVALRTWKYSYLLDKRPMEMWKSIAMFFTLACEIHKLCTPSNSIVQPMEMHQIFHEKGKSYWIAVWSSLFRCVFIFQGNSVLRILNVAAFAISGYASSEGRLCKPFNPLLGETYEADFPDKGVRFFSEKVSHHPTLIACHCEVEQGIHFCVTVCAGYDRSQQRFIILSLEKCIVITMGLMHIQGNRQYSCKLKFKEQSILDRNPHQLFSIHSVSCIYRSKGSLKMFSGNKVASLIGKWDDSMHYTTGDGTGKSKDRITSSNANLALEKYKPPANLTRYNLSSFAITLNELTPGLQEKLPPTNSRLRPDQRHLENGEYEKANGEKQRLEKRQRMSRKLQEHGWNQDGSKRKVKMDLSAMLVATGKPESGETGMDVQIYLASSMKNLWNLLKGLDLMEVYINLKTAFLRFLTSATSLKTFCAGAPLFVVKREPKA</sequence>
<dbReference type="InterPro" id="IPR037239">
    <property type="entry name" value="OSBP_sf"/>
</dbReference>
<dbReference type="Pfam" id="PF01237">
    <property type="entry name" value="Oxysterol_BP"/>
    <property type="match status" value="2"/>
</dbReference>
<dbReference type="GO" id="GO:0005829">
    <property type="term" value="C:cytosol"/>
    <property type="evidence" value="ECO:0007669"/>
    <property type="project" value="TreeGrafter"/>
</dbReference>
<proteinExistence type="predicted"/>
<feature type="compositionally biased region" description="Basic and acidic residues" evidence="1">
    <location>
        <begin position="329"/>
        <end position="363"/>
    </location>
</feature>
<dbReference type="PANTHER" id="PTHR10972">
    <property type="entry name" value="OXYSTEROL-BINDING PROTEIN-RELATED"/>
    <property type="match status" value="1"/>
</dbReference>
<evidence type="ECO:0000256" key="1">
    <source>
        <dbReference type="SAM" id="MobiDB-lite"/>
    </source>
</evidence>
<dbReference type="Proteomes" id="UP001164929">
    <property type="component" value="Chromosome 1"/>
</dbReference>
<evidence type="ECO:0000313" key="2">
    <source>
        <dbReference type="EMBL" id="KAJ7010905.1"/>
    </source>
</evidence>
<protein>
    <submittedName>
        <fullName evidence="2">Uncharacterized protein</fullName>
    </submittedName>
</protein>
<name>A0AAD6RKX9_9ROSI</name>
<dbReference type="PANTHER" id="PTHR10972:SF88">
    <property type="entry name" value="OXYSTEROL-BINDING PROTEIN-RELATED PROTEIN 2B"/>
    <property type="match status" value="1"/>
</dbReference>
<dbReference type="GO" id="GO:0016020">
    <property type="term" value="C:membrane"/>
    <property type="evidence" value="ECO:0007669"/>
    <property type="project" value="TreeGrafter"/>
</dbReference>
<dbReference type="SUPFAM" id="SSF144000">
    <property type="entry name" value="Oxysterol-binding protein-like"/>
    <property type="match status" value="1"/>
</dbReference>
<feature type="region of interest" description="Disordered" evidence="1">
    <location>
        <begin position="317"/>
        <end position="370"/>
    </location>
</feature>
<accession>A0AAD6RKX9</accession>
<dbReference type="AlphaFoldDB" id="A0AAD6RKX9"/>
<reference evidence="2 3" key="1">
    <citation type="journal article" date="2023" name="Mol. Ecol. Resour.">
        <title>Chromosome-level genome assembly of a triploid poplar Populus alba 'Berolinensis'.</title>
        <authorList>
            <person name="Chen S."/>
            <person name="Yu Y."/>
            <person name="Wang X."/>
            <person name="Wang S."/>
            <person name="Zhang T."/>
            <person name="Zhou Y."/>
            <person name="He R."/>
            <person name="Meng N."/>
            <person name="Wang Y."/>
            <person name="Liu W."/>
            <person name="Liu Z."/>
            <person name="Liu J."/>
            <person name="Guo Q."/>
            <person name="Huang H."/>
            <person name="Sederoff R.R."/>
            <person name="Wang G."/>
            <person name="Qu G."/>
            <person name="Chen S."/>
        </authorList>
    </citation>
    <scope>NUCLEOTIDE SEQUENCE [LARGE SCALE GENOMIC DNA]</scope>
    <source>
        <strain evidence="2">SC-2020</strain>
    </source>
</reference>
<comment type="caution">
    <text evidence="2">The sequence shown here is derived from an EMBL/GenBank/DDBJ whole genome shotgun (WGS) entry which is preliminary data.</text>
</comment>
<dbReference type="Gene3D" id="2.40.160.120">
    <property type="match status" value="2"/>
</dbReference>
<dbReference type="InterPro" id="IPR000648">
    <property type="entry name" value="Oxysterol-bd"/>
</dbReference>
<gene>
    <name evidence="2" type="ORF">NC653_001374</name>
</gene>